<protein>
    <submittedName>
        <fullName evidence="1">Uncharacterized protein</fullName>
    </submittedName>
</protein>
<dbReference type="AlphaFoldDB" id="A0A7L5DXR3"/>
<sequence>MDSYQVRKFEFNLSEIYNQTPWLQDEIALNDFIALFPITFKNGLPQRPEMPEDFDLDRTTRLAIMVAYRQAFS</sequence>
<dbReference type="Proteomes" id="UP000503278">
    <property type="component" value="Chromosome"/>
</dbReference>
<name>A0A7L5DXR3_9SPHI</name>
<reference evidence="1 2" key="1">
    <citation type="submission" date="2020-04" db="EMBL/GenBank/DDBJ databases">
        <title>Genome sequencing of novel species.</title>
        <authorList>
            <person name="Heo J."/>
            <person name="Kim S.-J."/>
            <person name="Kim J.-S."/>
            <person name="Hong S.-B."/>
            <person name="Kwon S.-W."/>
        </authorList>
    </citation>
    <scope>NUCLEOTIDE SEQUENCE [LARGE SCALE GENOMIC DNA]</scope>
    <source>
        <strain evidence="1 2">F39-2</strain>
    </source>
</reference>
<keyword evidence="2" id="KW-1185">Reference proteome</keyword>
<dbReference type="EMBL" id="CP051682">
    <property type="protein sequence ID" value="QJD95902.1"/>
    <property type="molecule type" value="Genomic_DNA"/>
</dbReference>
<proteinExistence type="predicted"/>
<evidence type="ECO:0000313" key="1">
    <source>
        <dbReference type="EMBL" id="QJD95902.1"/>
    </source>
</evidence>
<organism evidence="1 2">
    <name type="scientific">Mucilaginibacter robiniae</name>
    <dbReference type="NCBI Taxonomy" id="2728022"/>
    <lineage>
        <taxon>Bacteria</taxon>
        <taxon>Pseudomonadati</taxon>
        <taxon>Bacteroidota</taxon>
        <taxon>Sphingobacteriia</taxon>
        <taxon>Sphingobacteriales</taxon>
        <taxon>Sphingobacteriaceae</taxon>
        <taxon>Mucilaginibacter</taxon>
    </lineage>
</organism>
<gene>
    <name evidence="1" type="ORF">HH214_08455</name>
</gene>
<evidence type="ECO:0000313" key="2">
    <source>
        <dbReference type="Proteomes" id="UP000503278"/>
    </source>
</evidence>
<dbReference type="KEGG" id="mrob:HH214_08455"/>
<dbReference type="RefSeq" id="WP_169606908.1">
    <property type="nucleotide sequence ID" value="NZ_CP051682.1"/>
</dbReference>
<accession>A0A7L5DXR3</accession>